<organism evidence="4 5">
    <name type="scientific">Umezawaea endophytica</name>
    <dbReference type="NCBI Taxonomy" id="1654476"/>
    <lineage>
        <taxon>Bacteria</taxon>
        <taxon>Bacillati</taxon>
        <taxon>Actinomycetota</taxon>
        <taxon>Actinomycetes</taxon>
        <taxon>Pseudonocardiales</taxon>
        <taxon>Pseudonocardiaceae</taxon>
        <taxon>Umezawaea</taxon>
    </lineage>
</organism>
<keyword evidence="5" id="KW-1185">Reference proteome</keyword>
<dbReference type="PANTHER" id="PTHR48108:SF6">
    <property type="entry name" value="CBS DOMAIN-CONTAINING PROTEIN CBSX1, CHLOROPLASTIC"/>
    <property type="match status" value="1"/>
</dbReference>
<feature type="domain" description="CBS" evidence="3">
    <location>
        <begin position="91"/>
        <end position="147"/>
    </location>
</feature>
<keyword evidence="1" id="KW-0677">Repeat</keyword>
<gene>
    <name evidence="4" type="ORF">NZH93_48575</name>
</gene>
<dbReference type="AlphaFoldDB" id="A0A9X2VZB4"/>
<dbReference type="PROSITE" id="PS51371">
    <property type="entry name" value="CBS"/>
    <property type="match status" value="2"/>
</dbReference>
<dbReference type="CDD" id="cd04586">
    <property type="entry name" value="CBS_pair_BON_assoc"/>
    <property type="match status" value="1"/>
</dbReference>
<dbReference type="InterPro" id="IPR000644">
    <property type="entry name" value="CBS_dom"/>
</dbReference>
<proteinExistence type="predicted"/>
<dbReference type="InterPro" id="IPR051462">
    <property type="entry name" value="CBS_domain-containing"/>
</dbReference>
<accession>A0A9X2VZB4</accession>
<dbReference type="Pfam" id="PF00571">
    <property type="entry name" value="CBS"/>
    <property type="match status" value="2"/>
</dbReference>
<reference evidence="4" key="1">
    <citation type="submission" date="2022-08" db="EMBL/GenBank/DDBJ databases">
        <authorList>
            <person name="Tistechok S."/>
            <person name="Samborskyy M."/>
            <person name="Roman I."/>
        </authorList>
    </citation>
    <scope>NUCLEOTIDE SEQUENCE</scope>
    <source>
        <strain evidence="4">DSM 103496</strain>
    </source>
</reference>
<dbReference type="SUPFAM" id="SSF54631">
    <property type="entry name" value="CBS-domain pair"/>
    <property type="match status" value="1"/>
</dbReference>
<comment type="caution">
    <text evidence="4">The sequence shown here is derived from an EMBL/GenBank/DDBJ whole genome shotgun (WGS) entry which is preliminary data.</text>
</comment>
<evidence type="ECO:0000313" key="5">
    <source>
        <dbReference type="Proteomes" id="UP001141259"/>
    </source>
</evidence>
<dbReference type="PANTHER" id="PTHR48108">
    <property type="entry name" value="CBS DOMAIN-CONTAINING PROTEIN CBSX2, CHLOROPLASTIC"/>
    <property type="match status" value="1"/>
</dbReference>
<feature type="domain" description="CBS" evidence="3">
    <location>
        <begin position="10"/>
        <end position="68"/>
    </location>
</feature>
<dbReference type="Gene3D" id="3.10.580.10">
    <property type="entry name" value="CBS-domain"/>
    <property type="match status" value="1"/>
</dbReference>
<dbReference type="EMBL" id="JANYMP010000053">
    <property type="protein sequence ID" value="MCS7484734.1"/>
    <property type="molecule type" value="Genomic_DNA"/>
</dbReference>
<sequence length="153" mass="16602">MAESTVESVMTHHAVTVTMTTPVEDVVRLLVEQGFGAVPVIDDFGLVAGVVSETDLIVKLEFGGLSDRTPLTKAEERRLRKAHGLVAWEVMSRPVVTVDRHDPVALAARRLAETGVHRLFVLGDDELVGVVTRGDLMRSFARSAGPRSTRTST</sequence>
<dbReference type="SMART" id="SM00116">
    <property type="entry name" value="CBS"/>
    <property type="match status" value="2"/>
</dbReference>
<evidence type="ECO:0000259" key="3">
    <source>
        <dbReference type="PROSITE" id="PS51371"/>
    </source>
</evidence>
<evidence type="ECO:0000256" key="1">
    <source>
        <dbReference type="ARBA" id="ARBA00022737"/>
    </source>
</evidence>
<dbReference type="RefSeq" id="WP_259630179.1">
    <property type="nucleotide sequence ID" value="NZ_JANYMP010000053.1"/>
</dbReference>
<evidence type="ECO:0000256" key="2">
    <source>
        <dbReference type="PROSITE-ProRule" id="PRU00703"/>
    </source>
</evidence>
<dbReference type="InterPro" id="IPR046342">
    <property type="entry name" value="CBS_dom_sf"/>
</dbReference>
<evidence type="ECO:0000313" key="4">
    <source>
        <dbReference type="EMBL" id="MCS7484734.1"/>
    </source>
</evidence>
<dbReference type="Proteomes" id="UP001141259">
    <property type="component" value="Unassembled WGS sequence"/>
</dbReference>
<keyword evidence="2" id="KW-0129">CBS domain</keyword>
<name>A0A9X2VZB4_9PSEU</name>
<protein>
    <submittedName>
        <fullName evidence="4">CBS domain-containing protein</fullName>
    </submittedName>
</protein>